<proteinExistence type="predicted"/>
<organism evidence="1 2">
    <name type="scientific">Cinchona calisaya</name>
    <dbReference type="NCBI Taxonomy" id="153742"/>
    <lineage>
        <taxon>Eukaryota</taxon>
        <taxon>Viridiplantae</taxon>
        <taxon>Streptophyta</taxon>
        <taxon>Embryophyta</taxon>
        <taxon>Tracheophyta</taxon>
        <taxon>Spermatophyta</taxon>
        <taxon>Magnoliopsida</taxon>
        <taxon>eudicotyledons</taxon>
        <taxon>Gunneridae</taxon>
        <taxon>Pentapetalae</taxon>
        <taxon>asterids</taxon>
        <taxon>lamiids</taxon>
        <taxon>Gentianales</taxon>
        <taxon>Rubiaceae</taxon>
        <taxon>Cinchonoideae</taxon>
        <taxon>Cinchoneae</taxon>
        <taxon>Cinchona</taxon>
    </lineage>
</organism>
<dbReference type="AlphaFoldDB" id="A0ABD2Y006"/>
<name>A0ABD2Y006_9GENT</name>
<protein>
    <submittedName>
        <fullName evidence="1">Uncharacterized protein</fullName>
    </submittedName>
</protein>
<dbReference type="EMBL" id="JBJUIK010000016">
    <property type="protein sequence ID" value="KAL3499955.1"/>
    <property type="molecule type" value="Genomic_DNA"/>
</dbReference>
<dbReference type="Proteomes" id="UP001630127">
    <property type="component" value="Unassembled WGS sequence"/>
</dbReference>
<keyword evidence="2" id="KW-1185">Reference proteome</keyword>
<dbReference type="SUPFAM" id="SSF49503">
    <property type="entry name" value="Cupredoxins"/>
    <property type="match status" value="1"/>
</dbReference>
<dbReference type="InterPro" id="IPR008972">
    <property type="entry name" value="Cupredoxin"/>
</dbReference>
<dbReference type="Gene3D" id="2.60.40.420">
    <property type="entry name" value="Cupredoxins - blue copper proteins"/>
    <property type="match status" value="1"/>
</dbReference>
<gene>
    <name evidence="1" type="ORF">ACH5RR_039048</name>
</gene>
<evidence type="ECO:0000313" key="1">
    <source>
        <dbReference type="EMBL" id="KAL3499955.1"/>
    </source>
</evidence>
<sequence>MVIKQNGLISGGNQAKSSRFIHYGMINITRTLVLKSNVGNIEGKLRYTVNGVSFVAPAMRLKLADYFNIGVFELGSVPDVPPPVVSLPTLDVSLIDTDYHDFVHIVLENPCMYIDS</sequence>
<evidence type="ECO:0000313" key="2">
    <source>
        <dbReference type="Proteomes" id="UP001630127"/>
    </source>
</evidence>
<comment type="caution">
    <text evidence="1">The sequence shown here is derived from an EMBL/GenBank/DDBJ whole genome shotgun (WGS) entry which is preliminary data.</text>
</comment>
<accession>A0ABD2Y006</accession>
<reference evidence="1 2" key="1">
    <citation type="submission" date="2024-11" db="EMBL/GenBank/DDBJ databases">
        <title>A near-complete genome assembly of Cinchona calisaya.</title>
        <authorList>
            <person name="Lian D.C."/>
            <person name="Zhao X.W."/>
            <person name="Wei L."/>
        </authorList>
    </citation>
    <scope>NUCLEOTIDE SEQUENCE [LARGE SCALE GENOMIC DNA]</scope>
    <source>
        <tissue evidence="1">Nenye</tissue>
    </source>
</reference>